<name>S3DBT1_GLAL2</name>
<dbReference type="AlphaFoldDB" id="S3DBT1"/>
<evidence type="ECO:0000313" key="2">
    <source>
        <dbReference type="EMBL" id="EPE35185.1"/>
    </source>
</evidence>
<evidence type="ECO:0000256" key="1">
    <source>
        <dbReference type="SAM" id="Phobius"/>
    </source>
</evidence>
<dbReference type="KEGG" id="glz:GLAREA_10881"/>
<keyword evidence="1" id="KW-0812">Transmembrane</keyword>
<organism evidence="2 3">
    <name type="scientific">Glarea lozoyensis (strain ATCC 20868 / MF5171)</name>
    <dbReference type="NCBI Taxonomy" id="1116229"/>
    <lineage>
        <taxon>Eukaryota</taxon>
        <taxon>Fungi</taxon>
        <taxon>Dikarya</taxon>
        <taxon>Ascomycota</taxon>
        <taxon>Pezizomycotina</taxon>
        <taxon>Leotiomycetes</taxon>
        <taxon>Helotiales</taxon>
        <taxon>Helotiaceae</taxon>
        <taxon>Glarea</taxon>
    </lineage>
</organism>
<proteinExistence type="predicted"/>
<feature type="transmembrane region" description="Helical" evidence="1">
    <location>
        <begin position="158"/>
        <end position="182"/>
    </location>
</feature>
<dbReference type="GeneID" id="19469926"/>
<keyword evidence="1" id="KW-0472">Membrane</keyword>
<dbReference type="OrthoDB" id="7464126at2759"/>
<dbReference type="EMBL" id="KE145355">
    <property type="protein sequence ID" value="EPE35185.1"/>
    <property type="molecule type" value="Genomic_DNA"/>
</dbReference>
<keyword evidence="3" id="KW-1185">Reference proteome</keyword>
<reference evidence="2 3" key="1">
    <citation type="journal article" date="2013" name="BMC Genomics">
        <title>Genomics-driven discovery of the pneumocandin biosynthetic gene cluster in the fungus Glarea lozoyensis.</title>
        <authorList>
            <person name="Chen L."/>
            <person name="Yue Q."/>
            <person name="Zhang X."/>
            <person name="Xiang M."/>
            <person name="Wang C."/>
            <person name="Li S."/>
            <person name="Che Y."/>
            <person name="Ortiz-Lopez F.J."/>
            <person name="Bills G.F."/>
            <person name="Liu X."/>
            <person name="An Z."/>
        </authorList>
    </citation>
    <scope>NUCLEOTIDE SEQUENCE [LARGE SCALE GENOMIC DNA]</scope>
    <source>
        <strain evidence="3">ATCC 20868 / MF5171</strain>
    </source>
</reference>
<feature type="transmembrane region" description="Helical" evidence="1">
    <location>
        <begin position="103"/>
        <end position="122"/>
    </location>
</feature>
<dbReference type="HOGENOM" id="CLU_1156479_0_0_1"/>
<protein>
    <submittedName>
        <fullName evidence="2">Uncharacterized protein</fullName>
    </submittedName>
</protein>
<gene>
    <name evidence="2" type="ORF">GLAREA_10881</name>
</gene>
<dbReference type="Proteomes" id="UP000016922">
    <property type="component" value="Unassembled WGS sequence"/>
</dbReference>
<feature type="transmembrane region" description="Helical" evidence="1">
    <location>
        <begin position="194"/>
        <end position="216"/>
    </location>
</feature>
<dbReference type="RefSeq" id="XP_008078172.1">
    <property type="nucleotide sequence ID" value="XM_008079981.1"/>
</dbReference>
<sequence>MSFGFSVGDLIATSELLIKAHNSLRDHSSPLELVHRIEIISSSYLEIERIGLDNFTEPEVQNIEEISGMSKSLTMDILRHFPEPTEQERWQNLRRKEKEKGLYLEWAALAGTLAQAVAAVLLENANRRIAAPSVNANTHSARKASPRRVDTRPPRPRTCILIISMVVCFITLSCFLGIYFTVNKSYGYSMGDAFTLAGFVVAVGAMVSSGTMALHYPRCECWGRGKEGRVEMQRLMRESE</sequence>
<evidence type="ECO:0000313" key="3">
    <source>
        <dbReference type="Proteomes" id="UP000016922"/>
    </source>
</evidence>
<accession>S3DBT1</accession>
<keyword evidence="1" id="KW-1133">Transmembrane helix</keyword>